<reference evidence="2 3" key="2">
    <citation type="journal article" date="2019" name="G3 (Bethesda)">
        <title>Hybrid Assembly of the Genome of the Entomopathogenic Nematode Steinernema carpocapsae Identifies the X-Chromosome.</title>
        <authorList>
            <person name="Serra L."/>
            <person name="Macchietto M."/>
            <person name="Macias-Munoz A."/>
            <person name="McGill C.J."/>
            <person name="Rodriguez I.M."/>
            <person name="Rodriguez B."/>
            <person name="Murad R."/>
            <person name="Mortazavi A."/>
        </authorList>
    </citation>
    <scope>NUCLEOTIDE SEQUENCE [LARGE SCALE GENOMIC DNA]</scope>
    <source>
        <strain evidence="2 3">ALL</strain>
    </source>
</reference>
<dbReference type="EMBL" id="AZBU02000004">
    <property type="protein sequence ID" value="TKR82858.1"/>
    <property type="molecule type" value="Genomic_DNA"/>
</dbReference>
<dbReference type="AlphaFoldDB" id="A0A4U5NIC4"/>
<sequence length="114" mass="13092">MAIASSVFVSENAGAVSCHFSNLRETCRRLCANCDHHLNVLYRKYTLRLIRKILSLKKWSNTVCQQDRGGTVSTESLLRTEREDGKPVKKTESLLRRQKPVEKTESLLRRQKAC</sequence>
<reference evidence="2 3" key="1">
    <citation type="journal article" date="2015" name="Genome Biol.">
        <title>Comparative genomics of Steinernema reveals deeply conserved gene regulatory networks.</title>
        <authorList>
            <person name="Dillman A.R."/>
            <person name="Macchietto M."/>
            <person name="Porter C.F."/>
            <person name="Rogers A."/>
            <person name="Williams B."/>
            <person name="Antoshechkin I."/>
            <person name="Lee M.M."/>
            <person name="Goodwin Z."/>
            <person name="Lu X."/>
            <person name="Lewis E.E."/>
            <person name="Goodrich-Blair H."/>
            <person name="Stock S.P."/>
            <person name="Adams B.J."/>
            <person name="Sternberg P.W."/>
            <person name="Mortazavi A."/>
        </authorList>
    </citation>
    <scope>NUCLEOTIDE SEQUENCE [LARGE SCALE GENOMIC DNA]</scope>
    <source>
        <strain evidence="2 3">ALL</strain>
    </source>
</reference>
<protein>
    <submittedName>
        <fullName evidence="2">Uncharacterized protein</fullName>
    </submittedName>
</protein>
<evidence type="ECO:0000256" key="1">
    <source>
        <dbReference type="SAM" id="MobiDB-lite"/>
    </source>
</evidence>
<accession>A0A4U5NIC4</accession>
<keyword evidence="3" id="KW-1185">Reference proteome</keyword>
<comment type="caution">
    <text evidence="2">The sequence shown here is derived from an EMBL/GenBank/DDBJ whole genome shotgun (WGS) entry which is preliminary data.</text>
</comment>
<gene>
    <name evidence="2" type="ORF">L596_016532</name>
</gene>
<evidence type="ECO:0000313" key="3">
    <source>
        <dbReference type="Proteomes" id="UP000298663"/>
    </source>
</evidence>
<name>A0A4U5NIC4_STECR</name>
<proteinExistence type="predicted"/>
<organism evidence="2 3">
    <name type="scientific">Steinernema carpocapsae</name>
    <name type="common">Entomopathogenic nematode</name>
    <dbReference type="NCBI Taxonomy" id="34508"/>
    <lineage>
        <taxon>Eukaryota</taxon>
        <taxon>Metazoa</taxon>
        <taxon>Ecdysozoa</taxon>
        <taxon>Nematoda</taxon>
        <taxon>Chromadorea</taxon>
        <taxon>Rhabditida</taxon>
        <taxon>Tylenchina</taxon>
        <taxon>Panagrolaimomorpha</taxon>
        <taxon>Strongyloidoidea</taxon>
        <taxon>Steinernematidae</taxon>
        <taxon>Steinernema</taxon>
    </lineage>
</organism>
<feature type="compositionally biased region" description="Basic and acidic residues" evidence="1">
    <location>
        <begin position="78"/>
        <end position="108"/>
    </location>
</feature>
<dbReference type="Proteomes" id="UP000298663">
    <property type="component" value="Unassembled WGS sequence"/>
</dbReference>
<evidence type="ECO:0000313" key="2">
    <source>
        <dbReference type="EMBL" id="TKR82858.1"/>
    </source>
</evidence>
<feature type="region of interest" description="Disordered" evidence="1">
    <location>
        <begin position="70"/>
        <end position="114"/>
    </location>
</feature>